<evidence type="ECO:0000259" key="16">
    <source>
        <dbReference type="PROSITE" id="PS50089"/>
    </source>
</evidence>
<dbReference type="SMART" id="SM00184">
    <property type="entry name" value="RING"/>
    <property type="match status" value="1"/>
</dbReference>
<feature type="non-terminal residue" evidence="17">
    <location>
        <position position="1"/>
    </location>
</feature>
<dbReference type="FunFam" id="3.30.40.10:FF:000187">
    <property type="entry name" value="E3 ubiquitin-protein ligase ATL6"/>
    <property type="match status" value="1"/>
</dbReference>
<comment type="pathway">
    <text evidence="3">Protein modification; protein ubiquitination.</text>
</comment>
<evidence type="ECO:0000256" key="5">
    <source>
        <dbReference type="ARBA" id="ARBA00022679"/>
    </source>
</evidence>
<comment type="caution">
    <text evidence="17">The sequence shown here is derived from an EMBL/GenBank/DDBJ whole genome shotgun (WGS) entry which is preliminary data.</text>
</comment>
<keyword evidence="6 15" id="KW-0812">Transmembrane</keyword>
<feature type="transmembrane region" description="Helical" evidence="15">
    <location>
        <begin position="40"/>
        <end position="61"/>
    </location>
</feature>
<dbReference type="InterPro" id="IPR001841">
    <property type="entry name" value="Znf_RING"/>
</dbReference>
<accession>A0A6A4M6M1</accession>
<keyword evidence="9" id="KW-0833">Ubl conjugation pathway</keyword>
<dbReference type="Gene3D" id="3.30.40.10">
    <property type="entry name" value="Zinc/RING finger domain, C3HC4 (zinc finger)"/>
    <property type="match status" value="1"/>
</dbReference>
<reference evidence="17 18" key="1">
    <citation type="journal article" date="2019" name="Genome Biol. Evol.">
        <title>The Rhododendron genome and chromosomal organization provide insight into shared whole-genome duplications across the heath family (Ericaceae).</title>
        <authorList>
            <person name="Soza V.L."/>
            <person name="Lindsley D."/>
            <person name="Waalkes A."/>
            <person name="Ramage E."/>
            <person name="Patwardhan R.P."/>
            <person name="Burton J.N."/>
            <person name="Adey A."/>
            <person name="Kumar A."/>
            <person name="Qiu R."/>
            <person name="Shendure J."/>
            <person name="Hall B."/>
        </authorList>
    </citation>
    <scope>NUCLEOTIDE SEQUENCE [LARGE SCALE GENOMIC DNA]</scope>
    <source>
        <strain evidence="17">RSF 1966-606</strain>
    </source>
</reference>
<evidence type="ECO:0000256" key="1">
    <source>
        <dbReference type="ARBA" id="ARBA00000900"/>
    </source>
</evidence>
<keyword evidence="12 15" id="KW-0472">Membrane</keyword>
<dbReference type="GO" id="GO:0016020">
    <property type="term" value="C:membrane"/>
    <property type="evidence" value="ECO:0007669"/>
    <property type="project" value="UniProtKB-SubCell"/>
</dbReference>
<evidence type="ECO:0000256" key="15">
    <source>
        <dbReference type="SAM" id="Phobius"/>
    </source>
</evidence>
<dbReference type="OrthoDB" id="8062037at2759"/>
<evidence type="ECO:0000256" key="11">
    <source>
        <dbReference type="ARBA" id="ARBA00022989"/>
    </source>
</evidence>
<proteinExistence type="inferred from homology"/>
<evidence type="ECO:0000256" key="13">
    <source>
        <dbReference type="ARBA" id="ARBA00024209"/>
    </source>
</evidence>
<evidence type="ECO:0000256" key="6">
    <source>
        <dbReference type="ARBA" id="ARBA00022692"/>
    </source>
</evidence>
<dbReference type="PROSITE" id="PS50089">
    <property type="entry name" value="ZF_RING_2"/>
    <property type="match status" value="1"/>
</dbReference>
<dbReference type="AlphaFoldDB" id="A0A6A4M6M1"/>
<keyword evidence="8 14" id="KW-0863">Zinc-finger</keyword>
<protein>
    <recommendedName>
        <fullName evidence="4">RING-type E3 ubiquitin transferase</fullName>
        <ecNumber evidence="4">2.3.2.27</ecNumber>
    </recommendedName>
</protein>
<evidence type="ECO:0000256" key="10">
    <source>
        <dbReference type="ARBA" id="ARBA00022833"/>
    </source>
</evidence>
<sequence>MTVDGGAAVVVPPSAAAQTPSDESDPPLADNSFSYLNSTATAIFAVLLFAFFLTGFTTIYIRHCAGDDGDNRTIHRFAAATSRPPRLSSSGGLNPAVIKSFPVFNYSEIKHLKIGKGVISCAVCVSEFGDNERLRLLPKCDHAFHPECIDPWLASHSTCPICRASLIQGIYPTQSTEECNSRPELTEVQNQNQISITVDENQRTDTEPRERVRTFLRPHSTGHSLVGLGEDCERYTLRLPEEVRRHVDRLDRGGTSDRWFFITSPFSSRTGFMKSPLECLAVKTEQMPTRTPV</sequence>
<evidence type="ECO:0000313" key="18">
    <source>
        <dbReference type="Proteomes" id="UP000428333"/>
    </source>
</evidence>
<dbReference type="PANTHER" id="PTHR14155">
    <property type="entry name" value="RING FINGER DOMAIN-CONTAINING"/>
    <property type="match status" value="1"/>
</dbReference>
<dbReference type="Proteomes" id="UP000428333">
    <property type="component" value="Linkage Group LG01"/>
</dbReference>
<comment type="subcellular location">
    <subcellularLocation>
        <location evidence="2">Membrane</location>
        <topology evidence="2">Single-pass membrane protein</topology>
    </subcellularLocation>
</comment>
<evidence type="ECO:0000256" key="12">
    <source>
        <dbReference type="ARBA" id="ARBA00023136"/>
    </source>
</evidence>
<dbReference type="EC" id="2.3.2.27" evidence="4"/>
<dbReference type="SUPFAM" id="SSF57850">
    <property type="entry name" value="RING/U-box"/>
    <property type="match status" value="1"/>
</dbReference>
<dbReference type="EMBL" id="QEFC01000101">
    <property type="protein sequence ID" value="KAE9466215.1"/>
    <property type="molecule type" value="Genomic_DNA"/>
</dbReference>
<dbReference type="GO" id="GO:0061630">
    <property type="term" value="F:ubiquitin protein ligase activity"/>
    <property type="evidence" value="ECO:0007669"/>
    <property type="project" value="UniProtKB-EC"/>
</dbReference>
<comment type="similarity">
    <text evidence="13">Belongs to the RING-type zinc finger family. ATL subfamily.</text>
</comment>
<evidence type="ECO:0000256" key="7">
    <source>
        <dbReference type="ARBA" id="ARBA00022723"/>
    </source>
</evidence>
<organism evidence="17 18">
    <name type="scientific">Rhododendron williamsianum</name>
    <dbReference type="NCBI Taxonomy" id="262921"/>
    <lineage>
        <taxon>Eukaryota</taxon>
        <taxon>Viridiplantae</taxon>
        <taxon>Streptophyta</taxon>
        <taxon>Embryophyta</taxon>
        <taxon>Tracheophyta</taxon>
        <taxon>Spermatophyta</taxon>
        <taxon>Magnoliopsida</taxon>
        <taxon>eudicotyledons</taxon>
        <taxon>Gunneridae</taxon>
        <taxon>Pentapetalae</taxon>
        <taxon>asterids</taxon>
        <taxon>Ericales</taxon>
        <taxon>Ericaceae</taxon>
        <taxon>Ericoideae</taxon>
        <taxon>Rhodoreae</taxon>
        <taxon>Rhododendron</taxon>
    </lineage>
</organism>
<evidence type="ECO:0000313" key="17">
    <source>
        <dbReference type="EMBL" id="KAE9466215.1"/>
    </source>
</evidence>
<comment type="catalytic activity">
    <reaction evidence="1">
        <text>S-ubiquitinyl-[E2 ubiquitin-conjugating enzyme]-L-cysteine + [acceptor protein]-L-lysine = [E2 ubiquitin-conjugating enzyme]-L-cysteine + N(6)-ubiquitinyl-[acceptor protein]-L-lysine.</text>
        <dbReference type="EC" id="2.3.2.27"/>
    </reaction>
</comment>
<keyword evidence="10" id="KW-0862">Zinc</keyword>
<keyword evidence="5" id="KW-0808">Transferase</keyword>
<gene>
    <name evidence="17" type="ORF">C3L33_01875</name>
</gene>
<evidence type="ECO:0000256" key="14">
    <source>
        <dbReference type="PROSITE-ProRule" id="PRU00175"/>
    </source>
</evidence>
<dbReference type="Pfam" id="PF13639">
    <property type="entry name" value="zf-RING_2"/>
    <property type="match status" value="1"/>
</dbReference>
<feature type="domain" description="RING-type" evidence="16">
    <location>
        <begin position="121"/>
        <end position="163"/>
    </location>
</feature>
<evidence type="ECO:0000256" key="2">
    <source>
        <dbReference type="ARBA" id="ARBA00004167"/>
    </source>
</evidence>
<keyword evidence="7" id="KW-0479">Metal-binding</keyword>
<name>A0A6A4M6M1_9ERIC</name>
<evidence type="ECO:0000256" key="3">
    <source>
        <dbReference type="ARBA" id="ARBA00004906"/>
    </source>
</evidence>
<dbReference type="InterPro" id="IPR053238">
    <property type="entry name" value="RING-H2_zinc_finger"/>
</dbReference>
<keyword evidence="18" id="KW-1185">Reference proteome</keyword>
<evidence type="ECO:0000256" key="8">
    <source>
        <dbReference type="ARBA" id="ARBA00022771"/>
    </source>
</evidence>
<evidence type="ECO:0000256" key="4">
    <source>
        <dbReference type="ARBA" id="ARBA00012483"/>
    </source>
</evidence>
<dbReference type="CDD" id="cd16461">
    <property type="entry name" value="RING-H2_EL5-like"/>
    <property type="match status" value="1"/>
</dbReference>
<dbReference type="PANTHER" id="PTHR14155:SF263">
    <property type="entry name" value="E3 UBIQUITIN-PROTEIN LIGASE ATL6"/>
    <property type="match status" value="1"/>
</dbReference>
<dbReference type="GO" id="GO:0008270">
    <property type="term" value="F:zinc ion binding"/>
    <property type="evidence" value="ECO:0007669"/>
    <property type="project" value="UniProtKB-KW"/>
</dbReference>
<dbReference type="InterPro" id="IPR013083">
    <property type="entry name" value="Znf_RING/FYVE/PHD"/>
</dbReference>
<evidence type="ECO:0000256" key="9">
    <source>
        <dbReference type="ARBA" id="ARBA00022786"/>
    </source>
</evidence>
<keyword evidence="11 15" id="KW-1133">Transmembrane helix</keyword>